<dbReference type="PANTHER" id="PTHR36182">
    <property type="entry name" value="PROTEIN, PUTATIVE (AFU_ORTHOLOGUE AFUA_6G10930)-RELATED"/>
    <property type="match status" value="1"/>
</dbReference>
<dbReference type="AlphaFoldDB" id="A0A2G5BL62"/>
<feature type="non-terminal residue" evidence="1">
    <location>
        <position position="105"/>
    </location>
</feature>
<protein>
    <submittedName>
        <fullName evidence="1">Uncharacterized protein</fullName>
    </submittedName>
</protein>
<evidence type="ECO:0000313" key="2">
    <source>
        <dbReference type="Proteomes" id="UP000242474"/>
    </source>
</evidence>
<dbReference type="OrthoDB" id="2342176at2759"/>
<accession>A0A2G5BL62</accession>
<dbReference type="EMBL" id="KZ303486">
    <property type="protein sequence ID" value="PIA19743.1"/>
    <property type="molecule type" value="Genomic_DNA"/>
</dbReference>
<dbReference type="PANTHER" id="PTHR36182:SF2">
    <property type="entry name" value="LYTIC POLYSACCHARIDE MONOOXYGENASE"/>
    <property type="match status" value="1"/>
</dbReference>
<dbReference type="Gene3D" id="2.70.50.70">
    <property type="match status" value="1"/>
</dbReference>
<evidence type="ECO:0000313" key="1">
    <source>
        <dbReference type="EMBL" id="PIA19743.1"/>
    </source>
</evidence>
<name>A0A2G5BL62_COERN</name>
<proteinExistence type="predicted"/>
<reference evidence="1 2" key="1">
    <citation type="journal article" date="2015" name="Genome Biol. Evol.">
        <title>Phylogenomic analyses indicate that early fungi evolved digesting cell walls of algal ancestors of land plants.</title>
        <authorList>
            <person name="Chang Y."/>
            <person name="Wang S."/>
            <person name="Sekimoto S."/>
            <person name="Aerts A.L."/>
            <person name="Choi C."/>
            <person name="Clum A."/>
            <person name="LaButti K.M."/>
            <person name="Lindquist E.A."/>
            <person name="Yee Ngan C."/>
            <person name="Ohm R.A."/>
            <person name="Salamov A.A."/>
            <person name="Grigoriev I.V."/>
            <person name="Spatafora J.W."/>
            <person name="Berbee M.L."/>
        </authorList>
    </citation>
    <scope>NUCLEOTIDE SEQUENCE [LARGE SCALE GENOMIC DNA]</scope>
    <source>
        <strain evidence="1 2">NRRL 1564</strain>
    </source>
</reference>
<keyword evidence="2" id="KW-1185">Reference proteome</keyword>
<feature type="non-terminal residue" evidence="1">
    <location>
        <position position="1"/>
    </location>
</feature>
<dbReference type="Proteomes" id="UP000242474">
    <property type="component" value="Unassembled WGS sequence"/>
</dbReference>
<organism evidence="1 2">
    <name type="scientific">Coemansia reversa (strain ATCC 12441 / NRRL 1564)</name>
    <dbReference type="NCBI Taxonomy" id="763665"/>
    <lineage>
        <taxon>Eukaryota</taxon>
        <taxon>Fungi</taxon>
        <taxon>Fungi incertae sedis</taxon>
        <taxon>Zoopagomycota</taxon>
        <taxon>Kickxellomycotina</taxon>
        <taxon>Kickxellomycetes</taxon>
        <taxon>Kickxellales</taxon>
        <taxon>Kickxellaceae</taxon>
        <taxon>Coemansia</taxon>
    </lineage>
</organism>
<sequence length="105" mass="11578">AKWTAGKSITVEFGQHAVSHSGGHCEFSLSYDGGKTFVVIHQELRYCFVGKKPASITNEVSVFSYTFKLPEDLPSSDKAVFSWTWVNASGNREFYMNCADVSISG</sequence>
<gene>
    <name evidence="1" type="ORF">COEREDRAFT_33908</name>
</gene>